<dbReference type="PANTHER" id="PTHR16515">
    <property type="entry name" value="PR DOMAIN ZINC FINGER PROTEIN"/>
    <property type="match status" value="1"/>
</dbReference>
<evidence type="ECO:0000259" key="11">
    <source>
        <dbReference type="PROSITE" id="PS51915"/>
    </source>
</evidence>
<dbReference type="FunFam" id="3.30.160.60:FF:000065">
    <property type="entry name" value="B-cell CLL/lymphoma 6, member B"/>
    <property type="match status" value="1"/>
</dbReference>
<dbReference type="GO" id="GO:0010468">
    <property type="term" value="P:regulation of gene expression"/>
    <property type="evidence" value="ECO:0007669"/>
    <property type="project" value="TreeGrafter"/>
</dbReference>
<evidence type="ECO:0000256" key="6">
    <source>
        <dbReference type="ARBA" id="ARBA00023125"/>
    </source>
</evidence>
<evidence type="ECO:0000256" key="8">
    <source>
        <dbReference type="PROSITE-ProRule" id="PRU00042"/>
    </source>
</evidence>
<dbReference type="SMART" id="SM00355">
    <property type="entry name" value="ZnF_C2H2"/>
    <property type="match status" value="9"/>
</dbReference>
<dbReference type="PANTHER" id="PTHR16515:SF49">
    <property type="entry name" value="GASTRULA ZINC FINGER PROTEIN XLCGF49.1-LIKE-RELATED"/>
    <property type="match status" value="1"/>
</dbReference>
<dbReference type="PROSITE" id="PS50157">
    <property type="entry name" value="ZINC_FINGER_C2H2_2"/>
    <property type="match status" value="7"/>
</dbReference>
<evidence type="ECO:0000256" key="4">
    <source>
        <dbReference type="ARBA" id="ARBA00022771"/>
    </source>
</evidence>
<keyword evidence="4 8" id="KW-0863">Zinc-finger</keyword>
<evidence type="ECO:0000256" key="2">
    <source>
        <dbReference type="ARBA" id="ARBA00022723"/>
    </source>
</evidence>
<dbReference type="GO" id="GO:0003677">
    <property type="term" value="F:DNA binding"/>
    <property type="evidence" value="ECO:0007669"/>
    <property type="project" value="UniProtKB-KW"/>
</dbReference>
<feature type="domain" description="C2H2-type" evidence="10">
    <location>
        <begin position="376"/>
        <end position="399"/>
    </location>
</feature>
<feature type="domain" description="ZAD" evidence="11">
    <location>
        <begin position="1"/>
        <end position="48"/>
    </location>
</feature>
<dbReference type="Gene3D" id="3.30.160.60">
    <property type="entry name" value="Classic Zinc Finger"/>
    <property type="match status" value="6"/>
</dbReference>
<sequence length="433" mass="49290">MLEILTSIKVKENDGLPKYSCSKCAQDVKSALITKRRIIRAHKLLVESLRKKKDQFDQRIKQVLGDNTIMIVEDDEEAVPSAHTSNIIFSNSRKPSNPHKPIEFVNVSPADSDVKQAIEKVNSNSGVTLTKVKQEKSLQQVIDEVVAKANKTYKCEICNITFPDKSTYSTHSGKHKKTKCEMCGIVIRSDNFKKHLMLHNSGPSTCDICGAICKNIESLRGHIFYQHKSSANEYVCEECGKHFRIKYKFELHKKKEHTGVRNFKCETCGKAFFTNGNLTTHVNMTHKKLRPHICEFCGTGFSSSYALKTHKRQHTNEKPFTCEFCPESFRQKVSLRSHLKSKHNVEESKEHFCKVCDKGFATSYALSIHARLHMAQKCEVCSESFADSEYLTNHLKDVHNITAVIENEGEEQFEEPTQTNVKSEVVVKSEKLL</sequence>
<dbReference type="GO" id="GO:0008270">
    <property type="term" value="F:zinc ion binding"/>
    <property type="evidence" value="ECO:0007669"/>
    <property type="project" value="UniProtKB-KW"/>
</dbReference>
<proteinExistence type="predicted"/>
<evidence type="ECO:0000256" key="9">
    <source>
        <dbReference type="PROSITE-ProRule" id="PRU01263"/>
    </source>
</evidence>
<dbReference type="AlphaFoldDB" id="A0AAV8W8B9"/>
<dbReference type="InterPro" id="IPR050331">
    <property type="entry name" value="Zinc_finger"/>
</dbReference>
<feature type="domain" description="C2H2-type" evidence="10">
    <location>
        <begin position="153"/>
        <end position="180"/>
    </location>
</feature>
<dbReference type="FunFam" id="3.30.160.60:FF:000446">
    <property type="entry name" value="Zinc finger protein"/>
    <property type="match status" value="1"/>
</dbReference>
<dbReference type="EMBL" id="JANEYG010000006">
    <property type="protein sequence ID" value="KAJ8922749.1"/>
    <property type="molecule type" value="Genomic_DNA"/>
</dbReference>
<dbReference type="InterPro" id="IPR013087">
    <property type="entry name" value="Znf_C2H2_type"/>
</dbReference>
<dbReference type="PROSITE" id="PS51915">
    <property type="entry name" value="ZAD"/>
    <property type="match status" value="1"/>
</dbReference>
<evidence type="ECO:0000259" key="10">
    <source>
        <dbReference type="PROSITE" id="PS50157"/>
    </source>
</evidence>
<evidence type="ECO:0000256" key="1">
    <source>
        <dbReference type="ARBA" id="ARBA00004123"/>
    </source>
</evidence>
<organism evidence="12 13">
    <name type="scientific">Exocentrus adspersus</name>
    <dbReference type="NCBI Taxonomy" id="1586481"/>
    <lineage>
        <taxon>Eukaryota</taxon>
        <taxon>Metazoa</taxon>
        <taxon>Ecdysozoa</taxon>
        <taxon>Arthropoda</taxon>
        <taxon>Hexapoda</taxon>
        <taxon>Insecta</taxon>
        <taxon>Pterygota</taxon>
        <taxon>Neoptera</taxon>
        <taxon>Endopterygota</taxon>
        <taxon>Coleoptera</taxon>
        <taxon>Polyphaga</taxon>
        <taxon>Cucujiformia</taxon>
        <taxon>Chrysomeloidea</taxon>
        <taxon>Cerambycidae</taxon>
        <taxon>Lamiinae</taxon>
        <taxon>Acanthocinini</taxon>
        <taxon>Exocentrus</taxon>
    </lineage>
</organism>
<comment type="subcellular location">
    <subcellularLocation>
        <location evidence="1">Nucleus</location>
    </subcellularLocation>
</comment>
<name>A0AAV8W8B9_9CUCU</name>
<reference evidence="12 13" key="1">
    <citation type="journal article" date="2023" name="Insect Mol. Biol.">
        <title>Genome sequencing provides insights into the evolution of gene families encoding plant cell wall-degrading enzymes in longhorned beetles.</title>
        <authorList>
            <person name="Shin N.R."/>
            <person name="Okamura Y."/>
            <person name="Kirsch R."/>
            <person name="Pauchet Y."/>
        </authorList>
    </citation>
    <scope>NUCLEOTIDE SEQUENCE [LARGE SCALE GENOMIC DNA]</scope>
    <source>
        <strain evidence="12">EAD_L_NR</strain>
    </source>
</reference>
<evidence type="ECO:0000256" key="5">
    <source>
        <dbReference type="ARBA" id="ARBA00022833"/>
    </source>
</evidence>
<dbReference type="Pfam" id="PF12874">
    <property type="entry name" value="zf-met"/>
    <property type="match status" value="1"/>
</dbReference>
<dbReference type="SUPFAM" id="SSF57667">
    <property type="entry name" value="beta-beta-alpha zinc fingers"/>
    <property type="match status" value="3"/>
</dbReference>
<comment type="caution">
    <text evidence="9">Lacks conserved residue(s) required for the propagation of feature annotation.</text>
</comment>
<dbReference type="PROSITE" id="PS00028">
    <property type="entry name" value="ZINC_FINGER_C2H2_1"/>
    <property type="match status" value="7"/>
</dbReference>
<dbReference type="InterPro" id="IPR012934">
    <property type="entry name" value="Znf_AD"/>
</dbReference>
<evidence type="ECO:0000256" key="3">
    <source>
        <dbReference type="ARBA" id="ARBA00022737"/>
    </source>
</evidence>
<feature type="domain" description="C2H2-type" evidence="10">
    <location>
        <begin position="263"/>
        <end position="291"/>
    </location>
</feature>
<keyword evidence="13" id="KW-1185">Reference proteome</keyword>
<keyword evidence="3" id="KW-0677">Repeat</keyword>
<keyword evidence="7" id="KW-0539">Nucleus</keyword>
<dbReference type="Pfam" id="PF00096">
    <property type="entry name" value="zf-C2H2"/>
    <property type="match status" value="5"/>
</dbReference>
<protein>
    <submittedName>
        <fullName evidence="12">Uncharacterized protein</fullName>
    </submittedName>
</protein>
<feature type="domain" description="C2H2-type" evidence="10">
    <location>
        <begin position="234"/>
        <end position="262"/>
    </location>
</feature>
<dbReference type="Pfam" id="PF13894">
    <property type="entry name" value="zf-C2H2_4"/>
    <property type="match status" value="1"/>
</dbReference>
<accession>A0AAV8W8B9</accession>
<evidence type="ECO:0000313" key="13">
    <source>
        <dbReference type="Proteomes" id="UP001159042"/>
    </source>
</evidence>
<dbReference type="GO" id="GO:0005634">
    <property type="term" value="C:nucleus"/>
    <property type="evidence" value="ECO:0007669"/>
    <property type="project" value="UniProtKB-SubCell"/>
</dbReference>
<keyword evidence="5" id="KW-0862">Zinc</keyword>
<keyword evidence="6" id="KW-0238">DNA-binding</keyword>
<keyword evidence="2" id="KW-0479">Metal-binding</keyword>
<gene>
    <name evidence="12" type="ORF">NQ315_007784</name>
</gene>
<feature type="domain" description="C2H2-type" evidence="10">
    <location>
        <begin position="351"/>
        <end position="378"/>
    </location>
</feature>
<dbReference type="Proteomes" id="UP001159042">
    <property type="component" value="Unassembled WGS sequence"/>
</dbReference>
<comment type="caution">
    <text evidence="12">The sequence shown here is derived from an EMBL/GenBank/DDBJ whole genome shotgun (WGS) entry which is preliminary data.</text>
</comment>
<dbReference type="InterPro" id="IPR036236">
    <property type="entry name" value="Znf_C2H2_sf"/>
</dbReference>
<feature type="domain" description="C2H2-type" evidence="10">
    <location>
        <begin position="320"/>
        <end position="348"/>
    </location>
</feature>
<feature type="domain" description="C2H2-type" evidence="10">
    <location>
        <begin position="292"/>
        <end position="319"/>
    </location>
</feature>
<evidence type="ECO:0000256" key="7">
    <source>
        <dbReference type="ARBA" id="ARBA00023242"/>
    </source>
</evidence>
<evidence type="ECO:0000313" key="12">
    <source>
        <dbReference type="EMBL" id="KAJ8922749.1"/>
    </source>
</evidence>